<keyword evidence="3" id="KW-0813">Transport</keyword>
<keyword evidence="5" id="KW-0547">Nucleotide-binding</keyword>
<protein>
    <submittedName>
        <fullName evidence="9">ABC transporter ATP-binding protein</fullName>
    </submittedName>
</protein>
<comment type="subcellular location">
    <subcellularLocation>
        <location evidence="1">Cell membrane</location>
        <topology evidence="1">Peripheral membrane protein</topology>
    </subcellularLocation>
</comment>
<evidence type="ECO:0000256" key="4">
    <source>
        <dbReference type="ARBA" id="ARBA00022475"/>
    </source>
</evidence>
<dbReference type="GO" id="GO:0016887">
    <property type="term" value="F:ATP hydrolysis activity"/>
    <property type="evidence" value="ECO:0007669"/>
    <property type="project" value="InterPro"/>
</dbReference>
<evidence type="ECO:0000313" key="10">
    <source>
        <dbReference type="Proteomes" id="UP000318521"/>
    </source>
</evidence>
<organism evidence="9 10">
    <name type="scientific">Alkalicoccobacillus porphyridii</name>
    <dbReference type="NCBI Taxonomy" id="2597270"/>
    <lineage>
        <taxon>Bacteria</taxon>
        <taxon>Bacillati</taxon>
        <taxon>Bacillota</taxon>
        <taxon>Bacilli</taxon>
        <taxon>Bacillales</taxon>
        <taxon>Bacillaceae</taxon>
        <taxon>Alkalicoccobacillus</taxon>
    </lineage>
</organism>
<name>A0A553ZWA0_9BACI</name>
<dbReference type="Proteomes" id="UP000318521">
    <property type="component" value="Unassembled WGS sequence"/>
</dbReference>
<evidence type="ECO:0000256" key="2">
    <source>
        <dbReference type="ARBA" id="ARBA00005417"/>
    </source>
</evidence>
<evidence type="ECO:0000256" key="3">
    <source>
        <dbReference type="ARBA" id="ARBA00022448"/>
    </source>
</evidence>
<dbReference type="PANTHER" id="PTHR43297">
    <property type="entry name" value="OLIGOPEPTIDE TRANSPORT ATP-BINDING PROTEIN APPD"/>
    <property type="match status" value="1"/>
</dbReference>
<dbReference type="InterPro" id="IPR027417">
    <property type="entry name" value="P-loop_NTPase"/>
</dbReference>
<reference evidence="9 10" key="1">
    <citation type="submission" date="2019-07" db="EMBL/GenBank/DDBJ databases">
        <authorList>
            <person name="Park Y.J."/>
            <person name="Jeong S.E."/>
            <person name="Jung H.S."/>
        </authorList>
    </citation>
    <scope>NUCLEOTIDE SEQUENCE [LARGE SCALE GENOMIC DNA]</scope>
    <source>
        <strain evidence="10">P16(2019)</strain>
    </source>
</reference>
<dbReference type="FunFam" id="3.40.50.300:FF:000016">
    <property type="entry name" value="Oligopeptide ABC transporter ATP-binding component"/>
    <property type="match status" value="1"/>
</dbReference>
<evidence type="ECO:0000256" key="6">
    <source>
        <dbReference type="ARBA" id="ARBA00022840"/>
    </source>
</evidence>
<dbReference type="SUPFAM" id="SSF52540">
    <property type="entry name" value="P-loop containing nucleoside triphosphate hydrolases"/>
    <property type="match status" value="1"/>
</dbReference>
<evidence type="ECO:0000313" key="9">
    <source>
        <dbReference type="EMBL" id="TSB45754.1"/>
    </source>
</evidence>
<keyword evidence="7" id="KW-0472">Membrane</keyword>
<dbReference type="EMBL" id="VLXZ01000009">
    <property type="protein sequence ID" value="TSB45754.1"/>
    <property type="molecule type" value="Genomic_DNA"/>
</dbReference>
<dbReference type="InterPro" id="IPR050388">
    <property type="entry name" value="ABC_Ni/Peptide_Import"/>
</dbReference>
<dbReference type="GO" id="GO:0005886">
    <property type="term" value="C:plasma membrane"/>
    <property type="evidence" value="ECO:0007669"/>
    <property type="project" value="UniProtKB-SubCell"/>
</dbReference>
<dbReference type="PROSITE" id="PS00211">
    <property type="entry name" value="ABC_TRANSPORTER_1"/>
    <property type="match status" value="1"/>
</dbReference>
<evidence type="ECO:0000256" key="7">
    <source>
        <dbReference type="ARBA" id="ARBA00023136"/>
    </source>
</evidence>
<dbReference type="GO" id="GO:0015833">
    <property type="term" value="P:peptide transport"/>
    <property type="evidence" value="ECO:0007669"/>
    <property type="project" value="InterPro"/>
</dbReference>
<proteinExistence type="inferred from homology"/>
<dbReference type="RefSeq" id="WP_143849575.1">
    <property type="nucleotide sequence ID" value="NZ_VLXZ01000009.1"/>
</dbReference>
<evidence type="ECO:0000256" key="5">
    <source>
        <dbReference type="ARBA" id="ARBA00022741"/>
    </source>
</evidence>
<comment type="caution">
    <text evidence="9">The sequence shown here is derived from an EMBL/GenBank/DDBJ whole genome shotgun (WGS) entry which is preliminary data.</text>
</comment>
<accession>A0A553ZWA0</accession>
<dbReference type="GO" id="GO:0005524">
    <property type="term" value="F:ATP binding"/>
    <property type="evidence" value="ECO:0007669"/>
    <property type="project" value="UniProtKB-KW"/>
</dbReference>
<dbReference type="PROSITE" id="PS50893">
    <property type="entry name" value="ABC_TRANSPORTER_2"/>
    <property type="match status" value="1"/>
</dbReference>
<dbReference type="InterPro" id="IPR003439">
    <property type="entry name" value="ABC_transporter-like_ATP-bd"/>
</dbReference>
<sequence length="331" mass="36547">MTHKQLKVSNLYVSFQNKKSRTNILHDVSFDVEKGETLCIVGESGCGKSLTSLSVMGLLPKNGVVEKGTIQLGEENLLTKTKKEMSHIRGNQLSMIFQEPMTSLNPVHTVGRQIAENISIHNKVTKRAAAQKAVEMLELVGIPSPEERASNYPHQLSGGMRQRVMIAMALSCNPSVLIADEPTTALDVTIQAQILELLDELKQKIGMSIVMITHDLGVVSAVADRVLVMYAGKVVETSSVEELLHDPKHPYTEGLIASIPKLDDVKEELATIPGSVPLPHQMPTGCRFSSRCPYAHSYCEEHSPPLDQIGKAEVACWRYHEIWHQLEKEAN</sequence>
<dbReference type="InterPro" id="IPR013563">
    <property type="entry name" value="Oligopep_ABC_C"/>
</dbReference>
<evidence type="ECO:0000259" key="8">
    <source>
        <dbReference type="PROSITE" id="PS50893"/>
    </source>
</evidence>
<comment type="similarity">
    <text evidence="2">Belongs to the ABC transporter superfamily.</text>
</comment>
<dbReference type="NCBIfam" id="TIGR01727">
    <property type="entry name" value="oligo_HPY"/>
    <property type="match status" value="1"/>
</dbReference>
<dbReference type="Pfam" id="PF08352">
    <property type="entry name" value="oligo_HPY"/>
    <property type="match status" value="1"/>
</dbReference>
<keyword evidence="4" id="KW-1003">Cell membrane</keyword>
<dbReference type="AlphaFoldDB" id="A0A553ZWA0"/>
<dbReference type="InterPro" id="IPR017871">
    <property type="entry name" value="ABC_transporter-like_CS"/>
</dbReference>
<dbReference type="Pfam" id="PF00005">
    <property type="entry name" value="ABC_tran"/>
    <property type="match status" value="1"/>
</dbReference>
<gene>
    <name evidence="9" type="ORF">FN960_14810</name>
</gene>
<dbReference type="SMART" id="SM00382">
    <property type="entry name" value="AAA"/>
    <property type="match status" value="1"/>
</dbReference>
<feature type="domain" description="ABC transporter" evidence="8">
    <location>
        <begin position="6"/>
        <end position="256"/>
    </location>
</feature>
<dbReference type="PANTHER" id="PTHR43297:SF2">
    <property type="entry name" value="DIPEPTIDE TRANSPORT ATP-BINDING PROTEIN DPPD"/>
    <property type="match status" value="1"/>
</dbReference>
<dbReference type="InterPro" id="IPR003593">
    <property type="entry name" value="AAA+_ATPase"/>
</dbReference>
<evidence type="ECO:0000256" key="1">
    <source>
        <dbReference type="ARBA" id="ARBA00004202"/>
    </source>
</evidence>
<dbReference type="Gene3D" id="3.40.50.300">
    <property type="entry name" value="P-loop containing nucleotide triphosphate hydrolases"/>
    <property type="match status" value="1"/>
</dbReference>
<dbReference type="OrthoDB" id="9802264at2"/>
<keyword evidence="6 9" id="KW-0067">ATP-binding</keyword>
<dbReference type="CDD" id="cd03257">
    <property type="entry name" value="ABC_NikE_OppD_transporters"/>
    <property type="match status" value="1"/>
</dbReference>
<keyword evidence="10" id="KW-1185">Reference proteome</keyword>